<dbReference type="GO" id="GO:0070733">
    <property type="term" value="F:AMPylase activity"/>
    <property type="evidence" value="ECO:0007669"/>
    <property type="project" value="TreeGrafter"/>
</dbReference>
<dbReference type="PANTHER" id="PTHR32057">
    <property type="entry name" value="PROTEIN ADENYLYLTRANSFERASE SELO, MITOCHONDRIAL"/>
    <property type="match status" value="1"/>
</dbReference>
<evidence type="ECO:0000256" key="2">
    <source>
        <dbReference type="ARBA" id="ARBA00009747"/>
    </source>
</evidence>
<dbReference type="Pfam" id="PF02696">
    <property type="entry name" value="SelO"/>
    <property type="match status" value="1"/>
</dbReference>
<organism evidence="9">
    <name type="scientific">marine sediment metagenome</name>
    <dbReference type="NCBI Taxonomy" id="412755"/>
    <lineage>
        <taxon>unclassified sequences</taxon>
        <taxon>metagenomes</taxon>
        <taxon>ecological metagenomes</taxon>
    </lineage>
</organism>
<protein>
    <recommendedName>
        <fullName evidence="10">Selenoprotein O</fullName>
    </recommendedName>
</protein>
<keyword evidence="3" id="KW-0808">Transferase</keyword>
<dbReference type="InterPro" id="IPR003846">
    <property type="entry name" value="SelO"/>
</dbReference>
<comment type="caution">
    <text evidence="9">The sequence shown here is derived from an EMBL/GenBank/DDBJ whole genome shotgun (WGS) entry which is preliminary data.</text>
</comment>
<name>A0A0F9Z0L9_9ZZZZ</name>
<dbReference type="GO" id="GO:0046872">
    <property type="term" value="F:metal ion binding"/>
    <property type="evidence" value="ECO:0007669"/>
    <property type="project" value="UniProtKB-KW"/>
</dbReference>
<evidence type="ECO:0000256" key="7">
    <source>
        <dbReference type="ARBA" id="ARBA00022840"/>
    </source>
</evidence>
<evidence type="ECO:0000256" key="1">
    <source>
        <dbReference type="ARBA" id="ARBA00001946"/>
    </source>
</evidence>
<comment type="cofactor">
    <cofactor evidence="1">
        <name>Mg(2+)</name>
        <dbReference type="ChEBI" id="CHEBI:18420"/>
    </cofactor>
</comment>
<dbReference type="AlphaFoldDB" id="A0A0F9Z0L9"/>
<keyword evidence="7" id="KW-0067">ATP-binding</keyword>
<keyword evidence="6" id="KW-0547">Nucleotide-binding</keyword>
<evidence type="ECO:0000256" key="5">
    <source>
        <dbReference type="ARBA" id="ARBA00022723"/>
    </source>
</evidence>
<evidence type="ECO:0000256" key="3">
    <source>
        <dbReference type="ARBA" id="ARBA00022679"/>
    </source>
</evidence>
<dbReference type="NCBIfam" id="NF000658">
    <property type="entry name" value="PRK00029.1"/>
    <property type="match status" value="1"/>
</dbReference>
<evidence type="ECO:0000313" key="9">
    <source>
        <dbReference type="EMBL" id="KKO10639.1"/>
    </source>
</evidence>
<reference evidence="9" key="1">
    <citation type="journal article" date="2015" name="Nature">
        <title>Complex archaea that bridge the gap between prokaryotes and eukaryotes.</title>
        <authorList>
            <person name="Spang A."/>
            <person name="Saw J.H."/>
            <person name="Jorgensen S.L."/>
            <person name="Zaremba-Niedzwiedzka K."/>
            <person name="Martijn J."/>
            <person name="Lind A.E."/>
            <person name="van Eijk R."/>
            <person name="Schleper C."/>
            <person name="Guy L."/>
            <person name="Ettema T.J."/>
        </authorList>
    </citation>
    <scope>NUCLEOTIDE SEQUENCE</scope>
</reference>
<proteinExistence type="inferred from homology"/>
<evidence type="ECO:0000256" key="8">
    <source>
        <dbReference type="ARBA" id="ARBA00022842"/>
    </source>
</evidence>
<accession>A0A0F9Z0L9</accession>
<evidence type="ECO:0000256" key="4">
    <source>
        <dbReference type="ARBA" id="ARBA00022695"/>
    </source>
</evidence>
<comment type="similarity">
    <text evidence="2">Belongs to the SELO family.</text>
</comment>
<keyword evidence="4" id="KW-0548">Nucleotidyltransferase</keyword>
<evidence type="ECO:0000256" key="6">
    <source>
        <dbReference type="ARBA" id="ARBA00022741"/>
    </source>
</evidence>
<evidence type="ECO:0008006" key="10">
    <source>
        <dbReference type="Google" id="ProtNLM"/>
    </source>
</evidence>
<dbReference type="HAMAP" id="MF_00692">
    <property type="entry name" value="SelO"/>
    <property type="match status" value="1"/>
</dbReference>
<dbReference type="EMBL" id="LAZR01000004">
    <property type="protein sequence ID" value="KKO10639.1"/>
    <property type="molecule type" value="Genomic_DNA"/>
</dbReference>
<dbReference type="PANTHER" id="PTHR32057:SF14">
    <property type="entry name" value="PROTEIN ADENYLYLTRANSFERASE SELO, MITOCHONDRIAL"/>
    <property type="match status" value="1"/>
</dbReference>
<dbReference type="GO" id="GO:0005524">
    <property type="term" value="F:ATP binding"/>
    <property type="evidence" value="ECO:0007669"/>
    <property type="project" value="UniProtKB-KW"/>
</dbReference>
<sequence>MTGKPCSLDKLRFCNRFSRELPADPITDNYCRQVSGAIFSRVQPTPVKAPALVALTDEVAELIGLSAADCDQTRLARVLSGNEILTGMDPHASVYGGHQFGHWAGQLGDGRAINLGEVLGPDDKTWTLQLKGAGATPYSRQADGRAVLRSSVREFLCSEAMYHLGVPTTRALSLVQTGDSVVRDMLYDGHAKAEPGAIVCRVAPSFVRFGHFELLAARGDLSLLETLLNFVITTDQPALGARLREGGPAERKGIYLDWFTQVCHATRDMIVHWTRVGFVHGVMNTDNMSVLGLTIDYGPYGWIDDYNPDWTPNTTDAEQRRYRFGQQAAVARWNLYQLANALYPVIQDADALQAILHTLPTSFGNARQAMMAQKLGLSHEALSHPLYGDLLDGLERLLCSQPIDMTIFYRCLIEFACQHETDADAEPGAVSLARSVAPALYPSETNGSADAHGNAVPDANNLPLFRDWEILYRQFLQIPAFNTANRRATMSAANPAFVLRNYLVQQAIDLLEQGDRTEFDTLQRLLRQPYDTLSAADKRFAARRPAWANNRAGCSMLSCSS</sequence>
<keyword evidence="5" id="KW-0479">Metal-binding</keyword>
<keyword evidence="8" id="KW-0460">Magnesium</keyword>
<gene>
    <name evidence="9" type="ORF">LCGC14_0021190</name>
</gene>